<reference evidence="2" key="1">
    <citation type="journal article" date="2019" name="Nat. Commun.">
        <title>The genome of broomcorn millet.</title>
        <authorList>
            <person name="Zou C."/>
            <person name="Miki D."/>
            <person name="Li D."/>
            <person name="Tang Q."/>
            <person name="Xiao L."/>
            <person name="Rajput S."/>
            <person name="Deng P."/>
            <person name="Jia W."/>
            <person name="Huang R."/>
            <person name="Zhang M."/>
            <person name="Sun Y."/>
            <person name="Hu J."/>
            <person name="Fu X."/>
            <person name="Schnable P.S."/>
            <person name="Li F."/>
            <person name="Zhang H."/>
            <person name="Feng B."/>
            <person name="Zhu X."/>
            <person name="Liu R."/>
            <person name="Schnable J.C."/>
            <person name="Zhu J.-K."/>
            <person name="Zhang H."/>
        </authorList>
    </citation>
    <scope>NUCLEOTIDE SEQUENCE [LARGE SCALE GENOMIC DNA]</scope>
</reference>
<name>A0A3L6Q3I7_PANMI</name>
<gene>
    <name evidence="1" type="ORF">C2845_PM17G06920</name>
</gene>
<comment type="caution">
    <text evidence="1">The sequence shown here is derived from an EMBL/GenBank/DDBJ whole genome shotgun (WGS) entry which is preliminary data.</text>
</comment>
<organism evidence="1 2">
    <name type="scientific">Panicum miliaceum</name>
    <name type="common">Proso millet</name>
    <name type="synonym">Broomcorn millet</name>
    <dbReference type="NCBI Taxonomy" id="4540"/>
    <lineage>
        <taxon>Eukaryota</taxon>
        <taxon>Viridiplantae</taxon>
        <taxon>Streptophyta</taxon>
        <taxon>Embryophyta</taxon>
        <taxon>Tracheophyta</taxon>
        <taxon>Spermatophyta</taxon>
        <taxon>Magnoliopsida</taxon>
        <taxon>Liliopsida</taxon>
        <taxon>Poales</taxon>
        <taxon>Poaceae</taxon>
        <taxon>PACMAD clade</taxon>
        <taxon>Panicoideae</taxon>
        <taxon>Panicodae</taxon>
        <taxon>Paniceae</taxon>
        <taxon>Panicinae</taxon>
        <taxon>Panicum</taxon>
        <taxon>Panicum sect. Panicum</taxon>
    </lineage>
</organism>
<dbReference type="OrthoDB" id="619303at2759"/>
<evidence type="ECO:0000313" key="1">
    <source>
        <dbReference type="EMBL" id="RLM69050.1"/>
    </source>
</evidence>
<sequence length="75" mass="8428">MIIPMDIGYDGPLFQVHDMVLSIIKSLSAEQNFVTIVDGQQNISLPKKIRQLSLQFNDSEEAVTETTITSHNPIR</sequence>
<dbReference type="EMBL" id="PQIB02000014">
    <property type="protein sequence ID" value="RLM69050.1"/>
    <property type="molecule type" value="Genomic_DNA"/>
</dbReference>
<proteinExistence type="predicted"/>
<protein>
    <submittedName>
        <fullName evidence="1">Uncharacterized protein</fullName>
    </submittedName>
</protein>
<accession>A0A3L6Q3I7</accession>
<keyword evidence="2" id="KW-1185">Reference proteome</keyword>
<dbReference type="AlphaFoldDB" id="A0A3L6Q3I7"/>
<dbReference type="Proteomes" id="UP000275267">
    <property type="component" value="Unassembled WGS sequence"/>
</dbReference>
<evidence type="ECO:0000313" key="2">
    <source>
        <dbReference type="Proteomes" id="UP000275267"/>
    </source>
</evidence>